<name>A0ABW1YAT1_9DEIO</name>
<dbReference type="RefSeq" id="WP_380082296.1">
    <property type="nucleotide sequence ID" value="NZ_JBHSWD010000001.1"/>
</dbReference>
<feature type="region of interest" description="Disordered" evidence="1">
    <location>
        <begin position="1"/>
        <end position="20"/>
    </location>
</feature>
<evidence type="ECO:0000256" key="1">
    <source>
        <dbReference type="SAM" id="MobiDB-lite"/>
    </source>
</evidence>
<dbReference type="Pfam" id="PF05258">
    <property type="entry name" value="DciA"/>
    <property type="match status" value="1"/>
</dbReference>
<dbReference type="PANTHER" id="PTHR36456">
    <property type="entry name" value="UPF0232 PROTEIN SCO3875"/>
    <property type="match status" value="1"/>
</dbReference>
<accession>A0ABW1YAT1</accession>
<reference evidence="3" key="1">
    <citation type="journal article" date="2019" name="Int. J. Syst. Evol. Microbiol.">
        <title>The Global Catalogue of Microorganisms (GCM) 10K type strain sequencing project: providing services to taxonomists for standard genome sequencing and annotation.</title>
        <authorList>
            <consortium name="The Broad Institute Genomics Platform"/>
            <consortium name="The Broad Institute Genome Sequencing Center for Infectious Disease"/>
            <person name="Wu L."/>
            <person name="Ma J."/>
        </authorList>
    </citation>
    <scope>NUCLEOTIDE SEQUENCE [LARGE SCALE GENOMIC DNA]</scope>
    <source>
        <strain evidence="3">CGMCC 1.15772</strain>
    </source>
</reference>
<gene>
    <name evidence="2" type="ORF">ACFP81_04190</name>
</gene>
<dbReference type="EMBL" id="JBHSWD010000001">
    <property type="protein sequence ID" value="MFC6591294.1"/>
    <property type="molecule type" value="Genomic_DNA"/>
</dbReference>
<organism evidence="2 3">
    <name type="scientific">Deinococcus lacus</name>
    <dbReference type="NCBI Taxonomy" id="392561"/>
    <lineage>
        <taxon>Bacteria</taxon>
        <taxon>Thermotogati</taxon>
        <taxon>Deinococcota</taxon>
        <taxon>Deinococci</taxon>
        <taxon>Deinococcales</taxon>
        <taxon>Deinococcaceae</taxon>
        <taxon>Deinococcus</taxon>
    </lineage>
</organism>
<sequence length="305" mass="33434">MSGRDPEQPRNPHNRGKRLGDLRSLGELMGATLGKARLGHGIQKVQALLLWPQAVGPDIARMTRPRSHQGGVLYVEVPDSMAAHHLSMQRHHFLQRLNQLLGGPQVTDIRFSVGQVTAAAAGVTVTPLPPPDRARAAALTRGVPADVQPAALAAAEAVTRARRWREQQGWLPCPVCAEPSKQRPCRDCQLSLEDPNVRRAAQLLTRDPDRLESLTATLGFSGCEAARFLALCTLREQMELLAVECVRAAGSEPYLDFLLEQSWLYLSLTCRKPRTELSPADRSLLPPRTLQALSGGRRVKTDPAE</sequence>
<comment type="caution">
    <text evidence="2">The sequence shown here is derived from an EMBL/GenBank/DDBJ whole genome shotgun (WGS) entry which is preliminary data.</text>
</comment>
<evidence type="ECO:0000313" key="3">
    <source>
        <dbReference type="Proteomes" id="UP001596297"/>
    </source>
</evidence>
<evidence type="ECO:0000313" key="2">
    <source>
        <dbReference type="EMBL" id="MFC6591294.1"/>
    </source>
</evidence>
<feature type="compositionally biased region" description="Basic and acidic residues" evidence="1">
    <location>
        <begin position="1"/>
        <end position="10"/>
    </location>
</feature>
<keyword evidence="3" id="KW-1185">Reference proteome</keyword>
<proteinExistence type="predicted"/>
<dbReference type="InterPro" id="IPR007922">
    <property type="entry name" value="DciA-like"/>
</dbReference>
<dbReference type="PANTHER" id="PTHR36456:SF1">
    <property type="entry name" value="UPF0232 PROTEIN SCO3875"/>
    <property type="match status" value="1"/>
</dbReference>
<dbReference type="Proteomes" id="UP001596297">
    <property type="component" value="Unassembled WGS sequence"/>
</dbReference>
<protein>
    <submittedName>
        <fullName evidence="2">DUF721 domain-containing protein</fullName>
    </submittedName>
</protein>